<keyword evidence="6 7" id="KW-0067">ATP-binding</keyword>
<evidence type="ECO:0000256" key="5">
    <source>
        <dbReference type="ARBA" id="ARBA00022777"/>
    </source>
</evidence>
<dbReference type="SMART" id="SM00220">
    <property type="entry name" value="S_TKc"/>
    <property type="match status" value="1"/>
</dbReference>
<evidence type="ECO:0000256" key="8">
    <source>
        <dbReference type="SAM" id="MobiDB-lite"/>
    </source>
</evidence>
<evidence type="ECO:0000256" key="1">
    <source>
        <dbReference type="ARBA" id="ARBA00022527"/>
    </source>
</evidence>
<keyword evidence="4 7" id="KW-0547">Nucleotide-binding</keyword>
<dbReference type="PROSITE" id="PS51285">
    <property type="entry name" value="AGC_KINASE_CTER"/>
    <property type="match status" value="1"/>
</dbReference>
<feature type="compositionally biased region" description="Polar residues" evidence="8">
    <location>
        <begin position="135"/>
        <end position="149"/>
    </location>
</feature>
<dbReference type="InterPro" id="IPR008271">
    <property type="entry name" value="Ser/Thr_kinase_AS"/>
</dbReference>
<feature type="compositionally biased region" description="Low complexity" evidence="8">
    <location>
        <begin position="489"/>
        <end position="508"/>
    </location>
</feature>
<evidence type="ECO:0000259" key="9">
    <source>
        <dbReference type="PROSITE" id="PS50011"/>
    </source>
</evidence>
<reference evidence="12" key="1">
    <citation type="submission" date="2011-08" db="EMBL/GenBank/DDBJ databases">
        <authorList>
            <person name="Rombauts S."/>
        </authorList>
    </citation>
    <scope>NUCLEOTIDE SEQUENCE</scope>
    <source>
        <strain evidence="12">London</strain>
    </source>
</reference>
<dbReference type="EnsemblMetazoa" id="tetur03g06180.1">
    <property type="protein sequence ID" value="tetur03g06180.1"/>
    <property type="gene ID" value="tetur03g06180"/>
</dbReference>
<dbReference type="Proteomes" id="UP000015104">
    <property type="component" value="Unassembled WGS sequence"/>
</dbReference>
<evidence type="ECO:0008006" key="13">
    <source>
        <dbReference type="Google" id="ProtNLM"/>
    </source>
</evidence>
<dbReference type="InterPro" id="IPR000719">
    <property type="entry name" value="Prot_kinase_dom"/>
</dbReference>
<feature type="compositionally biased region" description="Low complexity" evidence="8">
    <location>
        <begin position="349"/>
        <end position="372"/>
    </location>
</feature>
<dbReference type="InterPro" id="IPR017892">
    <property type="entry name" value="Pkinase_C"/>
</dbReference>
<feature type="domain" description="AGC-kinase C-terminal" evidence="10">
    <location>
        <begin position="914"/>
        <end position="982"/>
    </location>
</feature>
<feature type="compositionally biased region" description="Polar residues" evidence="8">
    <location>
        <begin position="82"/>
        <end position="108"/>
    </location>
</feature>
<evidence type="ECO:0000256" key="7">
    <source>
        <dbReference type="PROSITE-ProRule" id="PRU10141"/>
    </source>
</evidence>
<feature type="compositionally biased region" description="Low complexity" evidence="8">
    <location>
        <begin position="398"/>
        <end position="412"/>
    </location>
</feature>
<dbReference type="InterPro" id="IPR017441">
    <property type="entry name" value="Protein_kinase_ATP_BS"/>
</dbReference>
<dbReference type="InterPro" id="IPR000961">
    <property type="entry name" value="AGC-kinase_C"/>
</dbReference>
<feature type="compositionally biased region" description="Basic and acidic residues" evidence="8">
    <location>
        <begin position="241"/>
        <end position="252"/>
    </location>
</feature>
<dbReference type="SMART" id="SM00133">
    <property type="entry name" value="S_TK_X"/>
    <property type="match status" value="1"/>
</dbReference>
<dbReference type="Gene3D" id="1.10.510.10">
    <property type="entry name" value="Transferase(Phosphotransferase) domain 1"/>
    <property type="match status" value="1"/>
</dbReference>
<evidence type="ECO:0000313" key="12">
    <source>
        <dbReference type="Proteomes" id="UP000015104"/>
    </source>
</evidence>
<keyword evidence="2" id="KW-0597">Phosphoprotein</keyword>
<organism evidence="11 12">
    <name type="scientific">Tetranychus urticae</name>
    <name type="common">Two-spotted spider mite</name>
    <dbReference type="NCBI Taxonomy" id="32264"/>
    <lineage>
        <taxon>Eukaryota</taxon>
        <taxon>Metazoa</taxon>
        <taxon>Ecdysozoa</taxon>
        <taxon>Arthropoda</taxon>
        <taxon>Chelicerata</taxon>
        <taxon>Arachnida</taxon>
        <taxon>Acari</taxon>
        <taxon>Acariformes</taxon>
        <taxon>Trombidiformes</taxon>
        <taxon>Prostigmata</taxon>
        <taxon>Eleutherengona</taxon>
        <taxon>Raphignathae</taxon>
        <taxon>Tetranychoidea</taxon>
        <taxon>Tetranychidae</taxon>
        <taxon>Tetranychus</taxon>
    </lineage>
</organism>
<feature type="region of interest" description="Disordered" evidence="8">
    <location>
        <begin position="1"/>
        <end position="618"/>
    </location>
</feature>
<dbReference type="GO" id="GO:0005524">
    <property type="term" value="F:ATP binding"/>
    <property type="evidence" value="ECO:0007669"/>
    <property type="project" value="UniProtKB-UniRule"/>
</dbReference>
<feature type="compositionally biased region" description="Low complexity" evidence="8">
    <location>
        <begin position="150"/>
        <end position="186"/>
    </location>
</feature>
<evidence type="ECO:0000256" key="4">
    <source>
        <dbReference type="ARBA" id="ARBA00022741"/>
    </source>
</evidence>
<accession>T1K026</accession>
<dbReference type="SUPFAM" id="SSF56112">
    <property type="entry name" value="Protein kinase-like (PK-like)"/>
    <property type="match status" value="1"/>
</dbReference>
<feature type="compositionally biased region" description="Low complexity" evidence="8">
    <location>
        <begin position="44"/>
        <end position="71"/>
    </location>
</feature>
<keyword evidence="12" id="KW-1185">Reference proteome</keyword>
<feature type="compositionally biased region" description="Polar residues" evidence="8">
    <location>
        <begin position="440"/>
        <end position="453"/>
    </location>
</feature>
<proteinExistence type="predicted"/>
<keyword evidence="5" id="KW-0418">Kinase</keyword>
<feature type="compositionally biased region" description="Polar residues" evidence="8">
    <location>
        <begin position="373"/>
        <end position="382"/>
    </location>
</feature>
<dbReference type="FunFam" id="1.10.510.10:FF:000048">
    <property type="entry name" value="Protein kinase C"/>
    <property type="match status" value="1"/>
</dbReference>
<dbReference type="Pfam" id="PF00069">
    <property type="entry name" value="Pkinase"/>
    <property type="match status" value="1"/>
</dbReference>
<dbReference type="PANTHER" id="PTHR24351">
    <property type="entry name" value="RIBOSOMAL PROTEIN S6 KINASE"/>
    <property type="match status" value="1"/>
</dbReference>
<dbReference type="PROSITE" id="PS00107">
    <property type="entry name" value="PROTEIN_KINASE_ATP"/>
    <property type="match status" value="1"/>
</dbReference>
<evidence type="ECO:0000256" key="2">
    <source>
        <dbReference type="ARBA" id="ARBA00022553"/>
    </source>
</evidence>
<feature type="compositionally biased region" description="Basic and acidic residues" evidence="8">
    <location>
        <begin position="475"/>
        <end position="486"/>
    </location>
</feature>
<dbReference type="AlphaFoldDB" id="T1K026"/>
<dbReference type="GO" id="GO:0004674">
    <property type="term" value="F:protein serine/threonine kinase activity"/>
    <property type="evidence" value="ECO:0007669"/>
    <property type="project" value="UniProtKB-KW"/>
</dbReference>
<feature type="compositionally biased region" description="Basic and acidic residues" evidence="8">
    <location>
        <begin position="454"/>
        <end position="464"/>
    </location>
</feature>
<dbReference type="STRING" id="32264.T1K026"/>
<feature type="compositionally biased region" description="Low complexity" evidence="8">
    <location>
        <begin position="282"/>
        <end position="315"/>
    </location>
</feature>
<dbReference type="FunFam" id="3.30.200.20:FF:000103">
    <property type="entry name" value="Protein kinase C"/>
    <property type="match status" value="1"/>
</dbReference>
<dbReference type="EMBL" id="CAEY01001131">
    <property type="status" value="NOT_ANNOTATED_CDS"/>
    <property type="molecule type" value="Genomic_DNA"/>
</dbReference>
<dbReference type="PROSITE" id="PS50011">
    <property type="entry name" value="PROTEIN_KINASE_DOM"/>
    <property type="match status" value="1"/>
</dbReference>
<feature type="compositionally biased region" description="Basic and acidic residues" evidence="8">
    <location>
        <begin position="413"/>
        <end position="430"/>
    </location>
</feature>
<feature type="compositionally biased region" description="Basic and acidic residues" evidence="8">
    <location>
        <begin position="338"/>
        <end position="348"/>
    </location>
</feature>
<dbReference type="eggNOG" id="KOG0694">
    <property type="taxonomic scope" value="Eukaryota"/>
</dbReference>
<dbReference type="Gene3D" id="3.30.200.20">
    <property type="entry name" value="Phosphorylase Kinase, domain 1"/>
    <property type="match status" value="1"/>
</dbReference>
<dbReference type="HOGENOM" id="CLU_303345_0_0_1"/>
<feature type="compositionally biased region" description="Low complexity" evidence="8">
    <location>
        <begin position="109"/>
        <end position="124"/>
    </location>
</feature>
<evidence type="ECO:0000259" key="10">
    <source>
        <dbReference type="PROSITE" id="PS51285"/>
    </source>
</evidence>
<feature type="compositionally biased region" description="Basic and acidic residues" evidence="8">
    <location>
        <begin position="527"/>
        <end position="601"/>
    </location>
</feature>
<feature type="compositionally biased region" description="Low complexity" evidence="8">
    <location>
        <begin position="207"/>
        <end position="240"/>
    </location>
</feature>
<keyword evidence="1" id="KW-0723">Serine/threonine-protein kinase</keyword>
<feature type="binding site" evidence="7">
    <location>
        <position position="683"/>
    </location>
    <ligand>
        <name>ATP</name>
        <dbReference type="ChEBI" id="CHEBI:30616"/>
    </ligand>
</feature>
<dbReference type="InterPro" id="IPR011009">
    <property type="entry name" value="Kinase-like_dom_sf"/>
</dbReference>
<reference evidence="11" key="2">
    <citation type="submission" date="2015-06" db="UniProtKB">
        <authorList>
            <consortium name="EnsemblMetazoa"/>
        </authorList>
    </citation>
    <scope>IDENTIFICATION</scope>
</reference>
<evidence type="ECO:0000256" key="6">
    <source>
        <dbReference type="ARBA" id="ARBA00022840"/>
    </source>
</evidence>
<keyword evidence="3" id="KW-0808">Transferase</keyword>
<dbReference type="PROSITE" id="PS00108">
    <property type="entry name" value="PROTEIN_KINASE_ST"/>
    <property type="match status" value="1"/>
</dbReference>
<name>T1K026_TETUR</name>
<feature type="domain" description="Protein kinase" evidence="9">
    <location>
        <begin position="654"/>
        <end position="913"/>
    </location>
</feature>
<protein>
    <recommendedName>
        <fullName evidence="13">Non-specific serine/threonine protein kinase</fullName>
    </recommendedName>
</protein>
<feature type="compositionally biased region" description="Basic and acidic residues" evidence="8">
    <location>
        <begin position="195"/>
        <end position="204"/>
    </location>
</feature>
<evidence type="ECO:0000256" key="3">
    <source>
        <dbReference type="ARBA" id="ARBA00022679"/>
    </source>
</evidence>
<sequence>MNQTSPDVIELPKPLPKGRTKPSSDKDRPSGKPIYHHRKPSSPDPSCISPIPGESPTSSRLPSPSPSLILSIEEKSRKILSKSGSTSPVPMSSNKLLSANSNETGAINSASTSPSSSVSSRSVVNPRQELKLSIVNDSSSSGIKFSENLSSTHSSPPSSVSSRVPGTTTKTTSLSSSSSSPSPSVTEAKCKGLKLSKEMEETKKRSLTPSRPNNRSSSPSLPLTSNSSPLTPPNSNQVNSERSESSRVDSSDKINPSPPVPTNHSPMPKSSVDKVKGSLNLPAAPKSSSVSPKPSANSSSNKVTKNTLTSKSSSCPPTPTENYPSYVVKTKNSSTAKSSEKQLQEKLISKNSGKSKAPAKSSPESSSTPSSPQVLQGASPATSPILLELNKKSKTKSSESLKQQKQQSTKLSSSDKKGKPEKSVESEEVKQPSVVEPINQAMSASSDKQNSETIKGKESFEPLDGKFNTANKQASVKEKNENDAKRNSSAKTPSVKSSPTSSTKQTVQDANDLKTAEIPQIQSSQVKTERMSSKLKTDKMESKEGINKKGEDKVNTEKEIKVEKEDTKKDHKDGKSETQVDENVTRKESSEKINAADEKEVTQTNKHQNNTKDGDRINGLNKFLVNGNLEEPSIIENKKERKRIRFRPYTMDDFELRKVLGRGSFGKVYLAQLKGHDVFFAIKFLKKHVVIEDDDLESIMVERKVLALGVRHPFICKLFCTFQTRGMVCFVMEFLAGGDLMFHVQSSGRFTEDRSRFYAAEIVSALNFLHSRYIIYRDLKLDNILLDAEGHVRLVDFGMCQCHIWKEECLPSNFCGTPEYMAPEIIKGVQYNQAVDWWSFGVLLYEMIVGDSPFKATDEDELLWNVCYEKVRIPYFVSKNAQSIILSLLEYDPAERLGMPTSSKGDIRSHKFFESINWDAINAAKVKPPFVPNLKNQFDTCYFDREFTEMRPVLTPIDDYTVENVDHELFFGFDYTNPNMTD</sequence>
<dbReference type="Pfam" id="PF00433">
    <property type="entry name" value="Pkinase_C"/>
    <property type="match status" value="1"/>
</dbReference>
<evidence type="ECO:0000313" key="11">
    <source>
        <dbReference type="EnsemblMetazoa" id="tetur03g06180.1"/>
    </source>
</evidence>